<gene>
    <name evidence="7" type="ORF">E4P47_03065</name>
</gene>
<dbReference type="AlphaFoldDB" id="A0A4Y8WQD1"/>
<protein>
    <submittedName>
        <fullName evidence="7">Dihydroorotase</fullName>
        <ecNumber evidence="7">3.5.2.3</ecNumber>
    </submittedName>
</protein>
<evidence type="ECO:0000256" key="5">
    <source>
        <dbReference type="ARBA" id="ARBA00022801"/>
    </source>
</evidence>
<dbReference type="Gene3D" id="3.20.20.140">
    <property type="entry name" value="Metal-dependent hydrolases"/>
    <property type="match status" value="1"/>
</dbReference>
<evidence type="ECO:0000256" key="1">
    <source>
        <dbReference type="ARBA" id="ARBA00001947"/>
    </source>
</evidence>
<dbReference type="Proteomes" id="UP000297225">
    <property type="component" value="Unassembled WGS sequence"/>
</dbReference>
<feature type="domain" description="Amidohydrolase-related" evidence="6">
    <location>
        <begin position="54"/>
        <end position="419"/>
    </location>
</feature>
<dbReference type="SUPFAM" id="SSF51338">
    <property type="entry name" value="Composite domain of metallo-dependent hydrolases"/>
    <property type="match status" value="1"/>
</dbReference>
<proteinExistence type="inferred from homology"/>
<dbReference type="STRING" id="1122973.GCA_000379925_01548"/>
<accession>A0A4Y8WQD1</accession>
<dbReference type="InterPro" id="IPR011059">
    <property type="entry name" value="Metal-dep_hydrolase_composite"/>
</dbReference>
<dbReference type="GO" id="GO:0004151">
    <property type="term" value="F:dihydroorotase activity"/>
    <property type="evidence" value="ECO:0007669"/>
    <property type="project" value="UniProtKB-EC"/>
</dbReference>
<comment type="cofactor">
    <cofactor evidence="1">
        <name>Zn(2+)</name>
        <dbReference type="ChEBI" id="CHEBI:29105"/>
    </cofactor>
</comment>
<reference evidence="7 8" key="1">
    <citation type="submission" date="2019-03" db="EMBL/GenBank/DDBJ databases">
        <title>Porphyromonas levii Isolated from the Uterus of Dairy Cows.</title>
        <authorList>
            <person name="Francis A.M."/>
        </authorList>
    </citation>
    <scope>NUCLEOTIDE SEQUENCE [LARGE SCALE GENOMIC DNA]</scope>
    <source>
        <strain evidence="7 8">AF5678</strain>
    </source>
</reference>
<dbReference type="EMBL" id="SPNC01000029">
    <property type="protein sequence ID" value="TFH96082.1"/>
    <property type="molecule type" value="Genomic_DNA"/>
</dbReference>
<dbReference type="NCBIfam" id="TIGR00857">
    <property type="entry name" value="pyrC_multi"/>
    <property type="match status" value="1"/>
</dbReference>
<dbReference type="GO" id="GO:0046872">
    <property type="term" value="F:metal ion binding"/>
    <property type="evidence" value="ECO:0007669"/>
    <property type="project" value="UniProtKB-KW"/>
</dbReference>
<keyword evidence="5 7" id="KW-0378">Hydrolase</keyword>
<evidence type="ECO:0000313" key="7">
    <source>
        <dbReference type="EMBL" id="TFH96082.1"/>
    </source>
</evidence>
<dbReference type="InterPro" id="IPR002195">
    <property type="entry name" value="Dihydroorotase_CS"/>
</dbReference>
<sequence>MDTLIKGATIVNEGARLEGASLLIRGERIAKIYRKSEALPDADRVIDAEGLLCLPGVIDDQVHFREPGLTYKGDISTESRAAVLGGVTSYMEMPNSNPQTTTLEAWKDKMERGRDHSYANYAFYFGATNDNSELLNQLDLKYTPGVKVFMGASTGNMLVDREETLKNIFEQSPLLIATHCESEEVIQRNKTKVIENHGEDAGVEWHPIIRSVEACYASSQKAAQLATESGAKLHILHLSTADEISLLDASELITGEVCVHHLWFTDEDYARLGTRIKWNPAVKGVEHREALRAAVRDGRLNIVATDHAPHLLSEKEGGALKAASGGPLVQHSLLMMLELVREGVFTLERVVACMCHNPATLFEVEERGFIREGYYADIVLVNPSSTWAISKENIASKCGWSPLEGVTFRDKVEYTFVNGYEVVKAGEVVEDTMGIAARPLTFDHKNWR</sequence>
<dbReference type="Pfam" id="PF01979">
    <property type="entry name" value="Amidohydro_1"/>
    <property type="match status" value="1"/>
</dbReference>
<evidence type="ECO:0000256" key="2">
    <source>
        <dbReference type="ARBA" id="ARBA00002368"/>
    </source>
</evidence>
<dbReference type="EC" id="3.5.2.3" evidence="7"/>
<dbReference type="InterPro" id="IPR006680">
    <property type="entry name" value="Amidohydro-rel"/>
</dbReference>
<dbReference type="GO" id="GO:0005737">
    <property type="term" value="C:cytoplasm"/>
    <property type="evidence" value="ECO:0007669"/>
    <property type="project" value="TreeGrafter"/>
</dbReference>
<dbReference type="Gene3D" id="2.30.40.10">
    <property type="entry name" value="Urease, subunit C, domain 1"/>
    <property type="match status" value="1"/>
</dbReference>
<evidence type="ECO:0000256" key="3">
    <source>
        <dbReference type="ARBA" id="ARBA00010286"/>
    </source>
</evidence>
<dbReference type="CDD" id="cd01318">
    <property type="entry name" value="DHOase_IIb"/>
    <property type="match status" value="1"/>
</dbReference>
<evidence type="ECO:0000313" key="8">
    <source>
        <dbReference type="Proteomes" id="UP000297225"/>
    </source>
</evidence>
<keyword evidence="4" id="KW-0479">Metal-binding</keyword>
<organism evidence="7 8">
    <name type="scientific">Porphyromonas levii</name>
    <dbReference type="NCBI Taxonomy" id="28114"/>
    <lineage>
        <taxon>Bacteria</taxon>
        <taxon>Pseudomonadati</taxon>
        <taxon>Bacteroidota</taxon>
        <taxon>Bacteroidia</taxon>
        <taxon>Bacteroidales</taxon>
        <taxon>Porphyromonadaceae</taxon>
        <taxon>Porphyromonas</taxon>
    </lineage>
</organism>
<dbReference type="NCBIfam" id="NF006688">
    <property type="entry name" value="PRK09236.1"/>
    <property type="match status" value="1"/>
</dbReference>
<dbReference type="OrthoDB" id="9765462at2"/>
<dbReference type="RefSeq" id="WP_134849082.1">
    <property type="nucleotide sequence ID" value="NZ_CP197400.1"/>
</dbReference>
<comment type="function">
    <text evidence="2">Catalyzes the reversible cyclization of carbamoyl aspartate to dihydroorotate.</text>
</comment>
<evidence type="ECO:0000256" key="4">
    <source>
        <dbReference type="ARBA" id="ARBA00022723"/>
    </source>
</evidence>
<dbReference type="InterPro" id="IPR050138">
    <property type="entry name" value="DHOase/Allantoinase_Hydrolase"/>
</dbReference>
<dbReference type="PROSITE" id="PS00483">
    <property type="entry name" value="DIHYDROOROTASE_2"/>
    <property type="match status" value="1"/>
</dbReference>
<comment type="caution">
    <text evidence="7">The sequence shown here is derived from an EMBL/GenBank/DDBJ whole genome shotgun (WGS) entry which is preliminary data.</text>
</comment>
<comment type="similarity">
    <text evidence="3">Belongs to the metallo-dependent hydrolases superfamily. DHOase family. Class I DHOase subfamily.</text>
</comment>
<dbReference type="PANTHER" id="PTHR43668:SF4">
    <property type="entry name" value="ALLANTOINASE"/>
    <property type="match status" value="1"/>
</dbReference>
<dbReference type="InterPro" id="IPR032466">
    <property type="entry name" value="Metal_Hydrolase"/>
</dbReference>
<name>A0A4Y8WQD1_9PORP</name>
<dbReference type="PANTHER" id="PTHR43668">
    <property type="entry name" value="ALLANTOINASE"/>
    <property type="match status" value="1"/>
</dbReference>
<evidence type="ECO:0000259" key="6">
    <source>
        <dbReference type="Pfam" id="PF01979"/>
    </source>
</evidence>
<keyword evidence="8" id="KW-1185">Reference proteome</keyword>
<dbReference type="GO" id="GO:0006145">
    <property type="term" value="P:purine nucleobase catabolic process"/>
    <property type="evidence" value="ECO:0007669"/>
    <property type="project" value="TreeGrafter"/>
</dbReference>
<dbReference type="SUPFAM" id="SSF51556">
    <property type="entry name" value="Metallo-dependent hydrolases"/>
    <property type="match status" value="1"/>
</dbReference>
<dbReference type="GO" id="GO:0004038">
    <property type="term" value="F:allantoinase activity"/>
    <property type="evidence" value="ECO:0007669"/>
    <property type="project" value="TreeGrafter"/>
</dbReference>